<gene>
    <name evidence="2" type="ORF">MGN01_31680</name>
</gene>
<dbReference type="OrthoDB" id="8001481at2"/>
<reference evidence="2 3" key="1">
    <citation type="submission" date="2019-07" db="EMBL/GenBank/DDBJ databases">
        <title>Whole genome shotgun sequence of Methylobacterium gnaphalii NBRC 107716.</title>
        <authorList>
            <person name="Hosoyama A."/>
            <person name="Uohara A."/>
            <person name="Ohji S."/>
            <person name="Ichikawa N."/>
        </authorList>
    </citation>
    <scope>NUCLEOTIDE SEQUENCE [LARGE SCALE GENOMIC DNA]</scope>
    <source>
        <strain evidence="2 3">NBRC 107716</strain>
    </source>
</reference>
<evidence type="ECO:0000313" key="2">
    <source>
        <dbReference type="EMBL" id="GEP11323.1"/>
    </source>
</evidence>
<comment type="caution">
    <text evidence="2">The sequence shown here is derived from an EMBL/GenBank/DDBJ whole genome shotgun (WGS) entry which is preliminary data.</text>
</comment>
<dbReference type="AlphaFoldDB" id="A0A512JN87"/>
<feature type="signal peptide" evidence="1">
    <location>
        <begin position="1"/>
        <end position="22"/>
    </location>
</feature>
<protein>
    <submittedName>
        <fullName evidence="2">Uncharacterized protein</fullName>
    </submittedName>
</protein>
<accession>A0A512JN87</accession>
<keyword evidence="1" id="KW-0732">Signal</keyword>
<organism evidence="2 3">
    <name type="scientific">Methylobacterium gnaphalii</name>
    <dbReference type="NCBI Taxonomy" id="1010610"/>
    <lineage>
        <taxon>Bacteria</taxon>
        <taxon>Pseudomonadati</taxon>
        <taxon>Pseudomonadota</taxon>
        <taxon>Alphaproteobacteria</taxon>
        <taxon>Hyphomicrobiales</taxon>
        <taxon>Methylobacteriaceae</taxon>
        <taxon>Methylobacterium</taxon>
    </lineage>
</organism>
<dbReference type="Proteomes" id="UP000321750">
    <property type="component" value="Unassembled WGS sequence"/>
</dbReference>
<feature type="chain" id="PRO_5021974892" evidence="1">
    <location>
        <begin position="23"/>
        <end position="167"/>
    </location>
</feature>
<sequence>MMCRALVSSLALCLFIATSARADGCDALTAQMIRGTGASLAGRTGHLVVFRAADAERMSLDCGPPRRMVFRSREREPQRFYFVLIGLAAKTLAHAASERVEILAMNLHQAALLSGEPQFGRVGAAVLRCEPGDHLDGSADGALCRLAVDRRSHPRRKARLSALSVAG</sequence>
<evidence type="ECO:0000313" key="3">
    <source>
        <dbReference type="Proteomes" id="UP000321750"/>
    </source>
</evidence>
<dbReference type="EMBL" id="BJZV01000017">
    <property type="protein sequence ID" value="GEP11323.1"/>
    <property type="molecule type" value="Genomic_DNA"/>
</dbReference>
<dbReference type="RefSeq" id="WP_147047762.1">
    <property type="nucleotide sequence ID" value="NZ_BJZV01000017.1"/>
</dbReference>
<evidence type="ECO:0000256" key="1">
    <source>
        <dbReference type="SAM" id="SignalP"/>
    </source>
</evidence>
<proteinExistence type="predicted"/>
<keyword evidence="3" id="KW-1185">Reference proteome</keyword>
<name>A0A512JN87_9HYPH</name>